<dbReference type="GeneID" id="78411430"/>
<accession>C8NEF9</accession>
<dbReference type="Proteomes" id="UP000005926">
    <property type="component" value="Unassembled WGS sequence"/>
</dbReference>
<dbReference type="EMBL" id="ACKZ01000008">
    <property type="protein sequence ID" value="EEW38060.1"/>
    <property type="molecule type" value="Genomic_DNA"/>
</dbReference>
<dbReference type="InterPro" id="IPR046582">
    <property type="entry name" value="DUF6630"/>
</dbReference>
<dbReference type="STRING" id="638301.HMPREF0444_0304"/>
<dbReference type="AlphaFoldDB" id="C8NEF9"/>
<gene>
    <name evidence="2" type="ORF">HMPREF0444_0304</name>
</gene>
<comment type="caution">
    <text evidence="2">The sequence shown here is derived from an EMBL/GenBank/DDBJ whole genome shotgun (WGS) entry which is preliminary data.</text>
</comment>
<proteinExistence type="predicted"/>
<feature type="domain" description="DUF6630" evidence="1">
    <location>
        <begin position="36"/>
        <end position="192"/>
    </location>
</feature>
<evidence type="ECO:0000259" key="1">
    <source>
        <dbReference type="Pfam" id="PF20335"/>
    </source>
</evidence>
<protein>
    <recommendedName>
        <fullName evidence="1">DUF6630 domain-containing protein</fullName>
    </recommendedName>
</protein>
<reference evidence="2 3" key="1">
    <citation type="submission" date="2009-08" db="EMBL/GenBank/DDBJ databases">
        <authorList>
            <person name="Muzny D."/>
            <person name="Qin X."/>
            <person name="Deng J."/>
            <person name="Jiang H."/>
            <person name="Liu Y."/>
            <person name="Qu J."/>
            <person name="Song X.-Z."/>
            <person name="Zhang L."/>
            <person name="Thornton R."/>
            <person name="Coyle M."/>
            <person name="Francisco L."/>
            <person name="Jackson L."/>
            <person name="Javaid M."/>
            <person name="Korchina V."/>
            <person name="Kovar C."/>
            <person name="Mata R."/>
            <person name="Mathew T."/>
            <person name="Ngo R."/>
            <person name="Nguyen L."/>
            <person name="Nguyen N."/>
            <person name="Okwuonu G."/>
            <person name="Ongeri F."/>
            <person name="Pham C."/>
            <person name="Simmons D."/>
            <person name="Wilczek-Boney K."/>
            <person name="Hale W."/>
            <person name="Jakkamsetti A."/>
            <person name="Pham P."/>
            <person name="Ruth R."/>
            <person name="San Lucas F."/>
            <person name="Warren J."/>
            <person name="Zhang J."/>
            <person name="Zhao Z."/>
            <person name="Zhou C."/>
            <person name="Zhu D."/>
            <person name="Lee S."/>
            <person name="Bess C."/>
            <person name="Blankenburg K."/>
            <person name="Forbes L."/>
            <person name="Fu Q."/>
            <person name="Gubbala S."/>
            <person name="Hirani K."/>
            <person name="Jayaseelan J.C."/>
            <person name="Lara F."/>
            <person name="Munidasa M."/>
            <person name="Palculict T."/>
            <person name="Patil S."/>
            <person name="Pu L.-L."/>
            <person name="Saada N."/>
            <person name="Tang L."/>
            <person name="Weissenberger G."/>
            <person name="Zhu Y."/>
            <person name="Hemphill L."/>
            <person name="Shang Y."/>
            <person name="Youmans B."/>
            <person name="Ayvaz T."/>
            <person name="Ross M."/>
            <person name="Santibanez J."/>
            <person name="Aqrawi P."/>
            <person name="Gross S."/>
            <person name="Joshi V."/>
            <person name="Fowler G."/>
            <person name="Nazareth L."/>
            <person name="Reid J."/>
            <person name="Worley K."/>
            <person name="Petrosino J."/>
            <person name="Highlander S."/>
            <person name="Gibbs R."/>
        </authorList>
    </citation>
    <scope>NUCLEOTIDE SEQUENCE [LARGE SCALE GENOMIC DNA]</scope>
    <source>
        <strain evidence="2 3">ATCC 49175</strain>
    </source>
</reference>
<sequence length="199" mass="23987">MWLFNRKSRRKDEFELEETLDSETVEVDSDSDEDCYLQISEIITDHNQTVKGLLENYFEDPRLLLEEFQEDCDEWNEDSELLHEELLDDYWLILLLTLEKESYAKRIYWRDNVETVMKNLKQLKQLKEISLDECLSHCNYQSLVEFLECISMELQKLEIIIGTFELDDENVLIFSMMEKRMGKFNKLVNTIEKSWKQIS</sequence>
<dbReference type="Pfam" id="PF20335">
    <property type="entry name" value="DUF6630"/>
    <property type="match status" value="1"/>
</dbReference>
<keyword evidence="3" id="KW-1185">Reference proteome</keyword>
<organism evidence="2 3">
    <name type="scientific">Granulicatella adiacens ATCC 49175</name>
    <dbReference type="NCBI Taxonomy" id="638301"/>
    <lineage>
        <taxon>Bacteria</taxon>
        <taxon>Bacillati</taxon>
        <taxon>Bacillota</taxon>
        <taxon>Bacilli</taxon>
        <taxon>Lactobacillales</taxon>
        <taxon>Carnobacteriaceae</taxon>
        <taxon>Granulicatella</taxon>
    </lineage>
</organism>
<evidence type="ECO:0000313" key="2">
    <source>
        <dbReference type="EMBL" id="EEW38060.1"/>
    </source>
</evidence>
<dbReference type="RefSeq" id="WP_005605319.1">
    <property type="nucleotide sequence ID" value="NZ_CP102283.1"/>
</dbReference>
<dbReference type="HOGENOM" id="CLU_1370506_0_0_9"/>
<evidence type="ECO:0000313" key="3">
    <source>
        <dbReference type="Proteomes" id="UP000005926"/>
    </source>
</evidence>
<name>C8NEF9_9LACT</name>